<sequence length="179" mass="19197">MNPKMIPRQHIGSGSSRIYRCKRRCLTVPVTGLGVSPADPKQRKTKEPLAGSTQVVGLEAASAGTGHGISRGPAGGAAASIAAVPWWARGSSGGWSRSGEGGACLIWQPGYIQAAAMASRRRGGRVAVTGGAEKSIYSRAMEVGWHREDLVNEWSKMFGFLVEHRNKMNKYMTRLESKT</sequence>
<dbReference type="Gramene" id="TraesWEE_scaffold_017686_01G000300.1">
    <property type="protein sequence ID" value="TraesWEE_scaffold_017686_01G000300.1"/>
    <property type="gene ID" value="TraesWEE_scaffold_017686_01G000300"/>
</dbReference>
<accession>A0A3B6AXP9</accession>
<protein>
    <submittedName>
        <fullName evidence="1">Uncharacterized protein</fullName>
    </submittedName>
</protein>
<dbReference type="Gramene" id="TraesCS2A03G0668300.1">
    <property type="protein sequence ID" value="TraesCS2A03G0668300.1.CDS"/>
    <property type="gene ID" value="TraesCS2A03G0668300"/>
</dbReference>
<proteinExistence type="predicted"/>
<dbReference type="OMA" id="GWHREDL"/>
<organism evidence="1">
    <name type="scientific">Triticum aestivum</name>
    <name type="common">Wheat</name>
    <dbReference type="NCBI Taxonomy" id="4565"/>
    <lineage>
        <taxon>Eukaryota</taxon>
        <taxon>Viridiplantae</taxon>
        <taxon>Streptophyta</taxon>
        <taxon>Embryophyta</taxon>
        <taxon>Tracheophyta</taxon>
        <taxon>Spermatophyta</taxon>
        <taxon>Magnoliopsida</taxon>
        <taxon>Liliopsida</taxon>
        <taxon>Poales</taxon>
        <taxon>Poaceae</taxon>
        <taxon>BOP clade</taxon>
        <taxon>Pooideae</taxon>
        <taxon>Triticodae</taxon>
        <taxon>Triticeae</taxon>
        <taxon>Triticinae</taxon>
        <taxon>Triticum</taxon>
    </lineage>
</organism>
<keyword evidence="2" id="KW-1185">Reference proteome</keyword>
<dbReference type="Gramene" id="TraesCS2A02G271200.1">
    <property type="protein sequence ID" value="TraesCS2A02G271200.1"/>
    <property type="gene ID" value="TraesCS2A02G271200"/>
</dbReference>
<dbReference type="Gramene" id="TraesNOR2A03G00711560.1">
    <property type="protein sequence ID" value="TraesNOR2A03G00711560.1"/>
    <property type="gene ID" value="TraesNOR2A03G00711560"/>
</dbReference>
<dbReference type="Proteomes" id="UP000019116">
    <property type="component" value="Chromosome 2A"/>
</dbReference>
<evidence type="ECO:0000313" key="1">
    <source>
        <dbReference type="EnsemblPlants" id="TraesCS2A02G271200.1"/>
    </source>
</evidence>
<dbReference type="EnsemblPlants" id="TraesCS2A02G271200.1">
    <property type="protein sequence ID" value="TraesCS2A02G271200.1"/>
    <property type="gene ID" value="TraesCS2A02G271200"/>
</dbReference>
<dbReference type="AlphaFoldDB" id="A0A3B6AXP9"/>
<reference evidence="1" key="1">
    <citation type="submission" date="2018-08" db="EMBL/GenBank/DDBJ databases">
        <authorList>
            <person name="Rossello M."/>
        </authorList>
    </citation>
    <scope>NUCLEOTIDE SEQUENCE [LARGE SCALE GENOMIC DNA]</scope>
    <source>
        <strain evidence="1">cv. Chinese Spring</strain>
    </source>
</reference>
<dbReference type="Gramene" id="TraesJAG2A03G00702650.1">
    <property type="protein sequence ID" value="TraesJAG2A03G00702650.1"/>
    <property type="gene ID" value="TraesJAG2A03G00702650"/>
</dbReference>
<reference evidence="1" key="2">
    <citation type="submission" date="2018-10" db="UniProtKB">
        <authorList>
            <consortium name="EnsemblPlants"/>
        </authorList>
    </citation>
    <scope>IDENTIFICATION</scope>
</reference>
<evidence type="ECO:0000313" key="2">
    <source>
        <dbReference type="Proteomes" id="UP000019116"/>
    </source>
</evidence>
<name>A0A3B6AXP9_WHEAT</name>